<dbReference type="EMBL" id="CAUYUE010000007">
    <property type="protein sequence ID" value="CAK0782357.1"/>
    <property type="molecule type" value="Genomic_DNA"/>
</dbReference>
<sequence length="790" mass="86091">MSLYRNSVISQVPVNFRQANALRRTSLTRASEPEPHFDVEEGDERRKRISSSEGSPHVQDEPQRDPYDCISNPAPWWHQLTFRSMLAGAVISTIFSIIVHKLNLTTGIVPSLNIAAGLLGFVFLRGWVYLLRLMGIKAHEFTPQENTVVQTCVVASYSLAFAGGFGCYLLSMDHQTFTNLGPIAGNRPQDVYEPNMARIIPYMFCIGLIGIFMLVIMRKKFIIDYRLHFPSGTATGILISGFHTPKGEVQARQQVKTMGYWGMTSFLFSFFKWFFGGPASASNCGFNMFPSLGIDALNQTWQFDFSLTYVGVGMIIPYVVSYSLVFGAILSNGIMWPLLSKHEGDWYPAGLTSQDFQGIFGYKNFIAIAIFIGDGLYNFLKIGFLSLQVYRDERKVQKLMMKNKRSLGNPTPAHGCCSVGSATDGTMSGPPRIERTSVSLISADPLSGGLGSTGRLGSTGPLSNMQRDSVIARSEVERIQKMQDDIFLKGCIPWWVGVGGYVIFAILAIVVIPFLYTPVRWYYVLVLAVIVPFFAVANAYGTGLTDFDMSSVYGTVAIFVFAVWSGTTNGGVIAGLAVAGFVMAATSSAGTLMQDFKTGHITMSSPRSMFIAQIAGALMGCFIAPLTFQLYWHSFNIGSPTSEYKAPFANIYRGMAVIGTQGFGELPQHCGQMMIAFFCLALVMCLVRDLVPTKLSIFIPIPMAMAIPFYVGAAVAVDILIGALVKAYWYWTRPLEAPGKVPAAASGLIAGDGLWTIPSSILSICKVDPPICMSFQSSTAAAAAAASPPA</sequence>
<feature type="transmembrane region" description="Helical" evidence="8">
    <location>
        <begin position="111"/>
        <end position="131"/>
    </location>
</feature>
<comment type="subcellular location">
    <subcellularLocation>
        <location evidence="1">Membrane</location>
        <topology evidence="1">Multi-pass membrane protein</topology>
    </subcellularLocation>
</comment>
<dbReference type="GO" id="GO:0016020">
    <property type="term" value="C:membrane"/>
    <property type="evidence" value="ECO:0007669"/>
    <property type="project" value="UniProtKB-SubCell"/>
</dbReference>
<gene>
    <name evidence="9" type="ORF">CVIRNUC_005648</name>
</gene>
<dbReference type="InterPro" id="IPR045035">
    <property type="entry name" value="YSL-like"/>
</dbReference>
<feature type="transmembrane region" description="Helical" evidence="8">
    <location>
        <begin position="673"/>
        <end position="691"/>
    </location>
</feature>
<evidence type="ECO:0000313" key="10">
    <source>
        <dbReference type="Proteomes" id="UP001314263"/>
    </source>
</evidence>
<feature type="transmembrane region" description="Helical" evidence="8">
    <location>
        <begin position="365"/>
        <end position="390"/>
    </location>
</feature>
<keyword evidence="5 8" id="KW-1133">Transmembrane helix</keyword>
<dbReference type="PANTHER" id="PTHR31645:SF0">
    <property type="entry name" value="OLIGOPEPTIDE TRANSPORTER YGL114W-RELATED"/>
    <property type="match status" value="1"/>
</dbReference>
<dbReference type="PANTHER" id="PTHR31645">
    <property type="entry name" value="OLIGOPEPTIDE TRANSPORTER YGL114W-RELATED"/>
    <property type="match status" value="1"/>
</dbReference>
<keyword evidence="3" id="KW-0813">Transport</keyword>
<dbReference type="Pfam" id="PF03169">
    <property type="entry name" value="OPT"/>
    <property type="match status" value="1"/>
</dbReference>
<evidence type="ECO:0000256" key="3">
    <source>
        <dbReference type="ARBA" id="ARBA00022448"/>
    </source>
</evidence>
<dbReference type="AlphaFoldDB" id="A0AAV1I5V9"/>
<keyword evidence="4 8" id="KW-0812">Transmembrane</keyword>
<feature type="transmembrane region" description="Helical" evidence="8">
    <location>
        <begin position="547"/>
        <end position="564"/>
    </location>
</feature>
<feature type="region of interest" description="Disordered" evidence="7">
    <location>
        <begin position="25"/>
        <end position="65"/>
    </location>
</feature>
<feature type="transmembrane region" description="Helical" evidence="8">
    <location>
        <begin position="152"/>
        <end position="171"/>
    </location>
</feature>
<evidence type="ECO:0000256" key="1">
    <source>
        <dbReference type="ARBA" id="ARBA00004141"/>
    </source>
</evidence>
<evidence type="ECO:0000256" key="5">
    <source>
        <dbReference type="ARBA" id="ARBA00022989"/>
    </source>
</evidence>
<accession>A0AAV1I5V9</accession>
<protein>
    <recommendedName>
        <fullName evidence="11">Oligopeptide transporter</fullName>
    </recommendedName>
</protein>
<dbReference type="NCBIfam" id="TIGR00728">
    <property type="entry name" value="OPT_sfam"/>
    <property type="match status" value="2"/>
</dbReference>
<evidence type="ECO:0000313" key="9">
    <source>
        <dbReference type="EMBL" id="CAK0782357.1"/>
    </source>
</evidence>
<organism evidence="9 10">
    <name type="scientific">Coccomyxa viridis</name>
    <dbReference type="NCBI Taxonomy" id="1274662"/>
    <lineage>
        <taxon>Eukaryota</taxon>
        <taxon>Viridiplantae</taxon>
        <taxon>Chlorophyta</taxon>
        <taxon>core chlorophytes</taxon>
        <taxon>Trebouxiophyceae</taxon>
        <taxon>Trebouxiophyceae incertae sedis</taxon>
        <taxon>Coccomyxaceae</taxon>
        <taxon>Coccomyxa</taxon>
    </lineage>
</organism>
<keyword evidence="6 8" id="KW-0472">Membrane</keyword>
<feature type="transmembrane region" description="Helical" evidence="8">
    <location>
        <begin position="492"/>
        <end position="515"/>
    </location>
</feature>
<feature type="transmembrane region" description="Helical" evidence="8">
    <location>
        <begin position="521"/>
        <end position="540"/>
    </location>
</feature>
<evidence type="ECO:0000256" key="8">
    <source>
        <dbReference type="SAM" id="Phobius"/>
    </source>
</evidence>
<evidence type="ECO:0008006" key="11">
    <source>
        <dbReference type="Google" id="ProtNLM"/>
    </source>
</evidence>
<dbReference type="Proteomes" id="UP001314263">
    <property type="component" value="Unassembled WGS sequence"/>
</dbReference>
<feature type="compositionally biased region" description="Basic and acidic residues" evidence="7">
    <location>
        <begin position="31"/>
        <end position="46"/>
    </location>
</feature>
<evidence type="ECO:0000256" key="4">
    <source>
        <dbReference type="ARBA" id="ARBA00022692"/>
    </source>
</evidence>
<feature type="transmembrane region" description="Helical" evidence="8">
    <location>
        <begin position="307"/>
        <end position="330"/>
    </location>
</feature>
<evidence type="ECO:0000256" key="7">
    <source>
        <dbReference type="SAM" id="MobiDB-lite"/>
    </source>
</evidence>
<evidence type="ECO:0000256" key="2">
    <source>
        <dbReference type="ARBA" id="ARBA00010276"/>
    </source>
</evidence>
<name>A0AAV1I5V9_9CHLO</name>
<reference evidence="9 10" key="1">
    <citation type="submission" date="2023-10" db="EMBL/GenBank/DDBJ databases">
        <authorList>
            <person name="Maclean D."/>
            <person name="Macfadyen A."/>
        </authorList>
    </citation>
    <scope>NUCLEOTIDE SEQUENCE [LARGE SCALE GENOMIC DNA]</scope>
</reference>
<comment type="caution">
    <text evidence="9">The sequence shown here is derived from an EMBL/GenBank/DDBJ whole genome shotgun (WGS) entry which is preliminary data.</text>
</comment>
<feature type="transmembrane region" description="Helical" evidence="8">
    <location>
        <begin position="610"/>
        <end position="632"/>
    </location>
</feature>
<feature type="transmembrane region" description="Helical" evidence="8">
    <location>
        <begin position="703"/>
        <end position="731"/>
    </location>
</feature>
<dbReference type="InterPro" id="IPR004813">
    <property type="entry name" value="OPT"/>
</dbReference>
<evidence type="ECO:0000256" key="6">
    <source>
        <dbReference type="ARBA" id="ARBA00023136"/>
    </source>
</evidence>
<keyword evidence="10" id="KW-1185">Reference proteome</keyword>
<proteinExistence type="inferred from homology"/>
<dbReference type="GO" id="GO:0035673">
    <property type="term" value="F:oligopeptide transmembrane transporter activity"/>
    <property type="evidence" value="ECO:0007669"/>
    <property type="project" value="InterPro"/>
</dbReference>
<feature type="transmembrane region" description="Helical" evidence="8">
    <location>
        <begin position="570"/>
        <end position="589"/>
    </location>
</feature>
<feature type="transmembrane region" description="Helical" evidence="8">
    <location>
        <begin position="80"/>
        <end position="99"/>
    </location>
</feature>
<feature type="transmembrane region" description="Helical" evidence="8">
    <location>
        <begin position="199"/>
        <end position="217"/>
    </location>
</feature>
<comment type="similarity">
    <text evidence="2">Belongs to the YSL (TC 2.A.67.2) family.</text>
</comment>